<evidence type="ECO:0008006" key="5">
    <source>
        <dbReference type="Google" id="ProtNLM"/>
    </source>
</evidence>
<proteinExistence type="predicted"/>
<gene>
    <name evidence="3" type="ORF">SY85_19975</name>
</gene>
<dbReference type="KEGG" id="fla:SY85_19975"/>
<dbReference type="STRING" id="1492898.SY85_19975"/>
<reference evidence="4" key="1">
    <citation type="submission" date="2015-01" db="EMBL/GenBank/DDBJ databases">
        <title>Flavisolibacter sp./LCS9/ whole genome sequencing.</title>
        <authorList>
            <person name="Kim M.K."/>
            <person name="Srinivasan S."/>
            <person name="Lee J.-J."/>
        </authorList>
    </citation>
    <scope>NUCLEOTIDE SEQUENCE [LARGE SCALE GENOMIC DNA]</scope>
    <source>
        <strain evidence="4">LCS9</strain>
    </source>
</reference>
<dbReference type="NCBIfam" id="NF009773">
    <property type="entry name" value="PRK13270.1"/>
    <property type="match status" value="1"/>
</dbReference>
<dbReference type="GO" id="GO:0005993">
    <property type="term" value="P:trehalose catabolic process"/>
    <property type="evidence" value="ECO:0007669"/>
    <property type="project" value="TreeGrafter"/>
</dbReference>
<evidence type="ECO:0000313" key="3">
    <source>
        <dbReference type="EMBL" id="ANE53623.1"/>
    </source>
</evidence>
<keyword evidence="4" id="KW-1185">Reference proteome</keyword>
<dbReference type="PROSITE" id="PS00928">
    <property type="entry name" value="TREHALASE_2"/>
    <property type="match status" value="1"/>
</dbReference>
<evidence type="ECO:0000313" key="4">
    <source>
        <dbReference type="Proteomes" id="UP000077177"/>
    </source>
</evidence>
<dbReference type="SUPFAM" id="SSF48208">
    <property type="entry name" value="Six-hairpin glycosidases"/>
    <property type="match status" value="1"/>
</dbReference>
<evidence type="ECO:0000256" key="1">
    <source>
        <dbReference type="ARBA" id="ARBA00022801"/>
    </source>
</evidence>
<dbReference type="GO" id="GO:0004555">
    <property type="term" value="F:alpha,alpha-trehalase activity"/>
    <property type="evidence" value="ECO:0007669"/>
    <property type="project" value="InterPro"/>
</dbReference>
<organism evidence="3 4">
    <name type="scientific">Flavisolibacter tropicus</name>
    <dbReference type="NCBI Taxonomy" id="1492898"/>
    <lineage>
        <taxon>Bacteria</taxon>
        <taxon>Pseudomonadati</taxon>
        <taxon>Bacteroidota</taxon>
        <taxon>Chitinophagia</taxon>
        <taxon>Chitinophagales</taxon>
        <taxon>Chitinophagaceae</taxon>
        <taxon>Flavisolibacter</taxon>
    </lineage>
</organism>
<reference evidence="3 4" key="2">
    <citation type="journal article" date="2016" name="Int. J. Syst. Evol. Microbiol.">
        <title>Flavisolibacter tropicus sp. nov., isolated from tropical soil.</title>
        <authorList>
            <person name="Lee J.J."/>
            <person name="Kang M.S."/>
            <person name="Kim G.S."/>
            <person name="Lee C.S."/>
            <person name="Lim S."/>
            <person name="Lee J."/>
            <person name="Roh S.H."/>
            <person name="Kang H."/>
            <person name="Ha J.M."/>
            <person name="Bae S."/>
            <person name="Jung H.Y."/>
            <person name="Kim M.K."/>
        </authorList>
    </citation>
    <scope>NUCLEOTIDE SEQUENCE [LARGE SCALE GENOMIC DNA]</scope>
    <source>
        <strain evidence="3 4">LCS9</strain>
    </source>
</reference>
<protein>
    <recommendedName>
        <fullName evidence="5">Trehalase</fullName>
    </recommendedName>
</protein>
<dbReference type="PRINTS" id="PR00744">
    <property type="entry name" value="GLHYDRLASE37"/>
</dbReference>
<dbReference type="PANTHER" id="PTHR23403">
    <property type="entry name" value="TREHALASE"/>
    <property type="match status" value="1"/>
</dbReference>
<dbReference type="PANTHER" id="PTHR23403:SF1">
    <property type="entry name" value="TREHALASE"/>
    <property type="match status" value="1"/>
</dbReference>
<sequence>MELAVQKPSATPDLLYGELFTAIQSEGLFADSKTFVDCIPFKDPAAIVDAYIATKDDAAFNLAFFVAAHFTVPQEEEIVYQSNTAYDIVTHIQKLWSVLERKADTPQTGSSLLPLPFPYIVPGGRFREVYYWDSYFTMLGLKASGQYEMIESMVKNFAHLITTYGHIPNGNRTYYTSRSQPPFFGLMLELLNEQGKDLTPYYQALEKEYLYWMEDAFLLKPGVATKRVVRMEDGTLLNRYWDTGTTPRQESYREDVVTAEAIVENFLTAHTFSSITEQEHATIQRCQKAYADLRAAAASGWDFSSRWFKDGCNLTSIETTDIIPIDLNCLLLYYENMIGKYTSNDILRQAVTENASKRLAALEKYFWHPDLNFFTDYHFTDKQPTDRLSLAGLFPLFFSYAKKEQAQSVAQKIEASFLQKGGLLTTLATTVQQWDAPNGWAPLQWIAHHSLKKYGFDNLAKTAATSWIDLNTAVYKRTGRLFEKYNVVDTTLEAGGGEYPNQDGFGWTNGVLLALLQQYGSIVE</sequence>
<dbReference type="Proteomes" id="UP000077177">
    <property type="component" value="Chromosome"/>
</dbReference>
<dbReference type="InterPro" id="IPR008928">
    <property type="entry name" value="6-hairpin_glycosidase_sf"/>
</dbReference>
<dbReference type="InterPro" id="IPR001661">
    <property type="entry name" value="Glyco_hydro_37"/>
</dbReference>
<dbReference type="InterPro" id="IPR012341">
    <property type="entry name" value="6hp_glycosidase-like_sf"/>
</dbReference>
<dbReference type="Pfam" id="PF01204">
    <property type="entry name" value="Trehalase"/>
    <property type="match status" value="1"/>
</dbReference>
<dbReference type="EMBL" id="CP011390">
    <property type="protein sequence ID" value="ANE53623.1"/>
    <property type="molecule type" value="Genomic_DNA"/>
</dbReference>
<dbReference type="PROSITE" id="PS00927">
    <property type="entry name" value="TREHALASE_1"/>
    <property type="match status" value="1"/>
</dbReference>
<name>A0A172U3K7_9BACT</name>
<dbReference type="InterPro" id="IPR018232">
    <property type="entry name" value="Glyco_hydro_37_CS"/>
</dbReference>
<accession>A0A172U3K7</accession>
<keyword evidence="1" id="KW-0378">Hydrolase</keyword>
<evidence type="ECO:0000256" key="2">
    <source>
        <dbReference type="ARBA" id="ARBA00023295"/>
    </source>
</evidence>
<dbReference type="PATRIC" id="fig|1492898.3.peg.4343"/>
<dbReference type="Gene3D" id="1.50.10.10">
    <property type="match status" value="1"/>
</dbReference>
<keyword evidence="2" id="KW-0326">Glycosidase</keyword>
<dbReference type="AlphaFoldDB" id="A0A172U3K7"/>